<protein>
    <submittedName>
        <fullName evidence="1">Uncharacterized protein</fullName>
    </submittedName>
</protein>
<proteinExistence type="predicted"/>
<sequence length="83" mass="8933">MALRNYTNSGISAKSLEVISFLGEKITFLSLVMSAYTASGPHSNEAASPSKDVSRLFIVTCLFADKALIFPKRRSSFSAASII</sequence>
<organism evidence="1">
    <name type="scientific">Siphoviridae sp. ctTnV63</name>
    <dbReference type="NCBI Taxonomy" id="2825523"/>
    <lineage>
        <taxon>Viruses</taxon>
        <taxon>Duplodnaviria</taxon>
        <taxon>Heunggongvirae</taxon>
        <taxon>Uroviricota</taxon>
        <taxon>Caudoviricetes</taxon>
    </lineage>
</organism>
<evidence type="ECO:0000313" key="1">
    <source>
        <dbReference type="EMBL" id="DAD98562.1"/>
    </source>
</evidence>
<reference evidence="1" key="1">
    <citation type="journal article" date="2021" name="Proc. Natl. Acad. Sci. U.S.A.">
        <title>A Catalog of Tens of Thousands of Viruses from Human Metagenomes Reveals Hidden Associations with Chronic Diseases.</title>
        <authorList>
            <person name="Tisza M.J."/>
            <person name="Buck C.B."/>
        </authorList>
    </citation>
    <scope>NUCLEOTIDE SEQUENCE</scope>
    <source>
        <strain evidence="1">CtTnV63</strain>
    </source>
</reference>
<accession>A0A8S5NWH3</accession>
<dbReference type="EMBL" id="BK015264">
    <property type="protein sequence ID" value="DAD98562.1"/>
    <property type="molecule type" value="Genomic_DNA"/>
</dbReference>
<name>A0A8S5NWH3_9CAUD</name>